<reference evidence="2 3" key="1">
    <citation type="submission" date="2014-10" db="EMBL/GenBank/DDBJ databases">
        <title>Draft genome of the hookworm Ancylostoma caninum.</title>
        <authorList>
            <person name="Mitreva M."/>
        </authorList>
    </citation>
    <scope>NUCLEOTIDE SEQUENCE [LARGE SCALE GENOMIC DNA]</scope>
    <source>
        <strain evidence="2 3">Baltimore</strain>
    </source>
</reference>
<keyword evidence="3" id="KW-1185">Reference proteome</keyword>
<comment type="caution">
    <text evidence="2">The sequence shown here is derived from an EMBL/GenBank/DDBJ whole genome shotgun (WGS) entry which is preliminary data.</text>
</comment>
<proteinExistence type="predicted"/>
<dbReference type="EMBL" id="JOJR01000965">
    <property type="protein sequence ID" value="RCN33155.1"/>
    <property type="molecule type" value="Genomic_DNA"/>
</dbReference>
<dbReference type="Proteomes" id="UP000252519">
    <property type="component" value="Unassembled WGS sequence"/>
</dbReference>
<accession>A0A368FQR5</accession>
<evidence type="ECO:0000313" key="2">
    <source>
        <dbReference type="EMBL" id="RCN33155.1"/>
    </source>
</evidence>
<evidence type="ECO:0000313" key="3">
    <source>
        <dbReference type="Proteomes" id="UP000252519"/>
    </source>
</evidence>
<evidence type="ECO:0000256" key="1">
    <source>
        <dbReference type="SAM" id="MobiDB-lite"/>
    </source>
</evidence>
<sequence>MGGCTGDIARVWSPLLQWDHEGTSEDGRSLNGRRTTMKDMSSSINQSSKSIVILSEMKDAVGDENVVVPTMLTVQAGEHLAASGNTERDVPYDLDLLAYQ</sequence>
<dbReference type="AlphaFoldDB" id="A0A368FQR5"/>
<name>A0A368FQR5_ANCCA</name>
<feature type="region of interest" description="Disordered" evidence="1">
    <location>
        <begin position="22"/>
        <end position="45"/>
    </location>
</feature>
<organism evidence="2 3">
    <name type="scientific">Ancylostoma caninum</name>
    <name type="common">Dog hookworm</name>
    <dbReference type="NCBI Taxonomy" id="29170"/>
    <lineage>
        <taxon>Eukaryota</taxon>
        <taxon>Metazoa</taxon>
        <taxon>Ecdysozoa</taxon>
        <taxon>Nematoda</taxon>
        <taxon>Chromadorea</taxon>
        <taxon>Rhabditida</taxon>
        <taxon>Rhabditina</taxon>
        <taxon>Rhabditomorpha</taxon>
        <taxon>Strongyloidea</taxon>
        <taxon>Ancylostomatidae</taxon>
        <taxon>Ancylostomatinae</taxon>
        <taxon>Ancylostoma</taxon>
    </lineage>
</organism>
<protein>
    <submittedName>
        <fullName evidence="2">Uncharacterized protein</fullName>
    </submittedName>
</protein>
<gene>
    <name evidence="2" type="ORF">ANCCAN_21031</name>
</gene>